<dbReference type="InterPro" id="IPR012341">
    <property type="entry name" value="6hp_glycosidase-like_sf"/>
</dbReference>
<comment type="caution">
    <text evidence="4">The sequence shown here is derived from an EMBL/GenBank/DDBJ whole genome shotgun (WGS) entry which is preliminary data.</text>
</comment>
<evidence type="ECO:0008006" key="6">
    <source>
        <dbReference type="Google" id="ProtNLM"/>
    </source>
</evidence>
<keyword evidence="1" id="KW-0378">Hydrolase</keyword>
<evidence type="ECO:0000256" key="1">
    <source>
        <dbReference type="ARBA" id="ARBA00022801"/>
    </source>
</evidence>
<dbReference type="SUPFAM" id="SSF48208">
    <property type="entry name" value="Six-hairpin glycosidases"/>
    <property type="match status" value="1"/>
</dbReference>
<comment type="similarity">
    <text evidence="2">Belongs to the glycosyl hydrolase 88 family.</text>
</comment>
<dbReference type="Gene3D" id="1.50.10.10">
    <property type="match status" value="1"/>
</dbReference>
<reference evidence="4 5" key="1">
    <citation type="submission" date="2019-06" db="EMBL/GenBank/DDBJ databases">
        <authorList>
            <person name="Broberg M."/>
        </authorList>
    </citation>
    <scope>NUCLEOTIDE SEQUENCE [LARGE SCALE GENOMIC DNA]</scope>
</reference>
<dbReference type="InterPro" id="IPR052369">
    <property type="entry name" value="UG_Glycosaminoglycan_Hydrolase"/>
</dbReference>
<feature type="compositionally biased region" description="Polar residues" evidence="3">
    <location>
        <begin position="1"/>
        <end position="10"/>
    </location>
</feature>
<gene>
    <name evidence="4" type="ORF">CLO192961_LOCUS391425</name>
</gene>
<dbReference type="InterPro" id="IPR008928">
    <property type="entry name" value="6-hairpin_glycosidase_sf"/>
</dbReference>
<organism evidence="4 5">
    <name type="scientific">Bionectria ochroleuca</name>
    <name type="common">Gliocladium roseum</name>
    <dbReference type="NCBI Taxonomy" id="29856"/>
    <lineage>
        <taxon>Eukaryota</taxon>
        <taxon>Fungi</taxon>
        <taxon>Dikarya</taxon>
        <taxon>Ascomycota</taxon>
        <taxon>Pezizomycotina</taxon>
        <taxon>Sordariomycetes</taxon>
        <taxon>Hypocreomycetidae</taxon>
        <taxon>Hypocreales</taxon>
        <taxon>Bionectriaceae</taxon>
        <taxon>Clonostachys</taxon>
    </lineage>
</organism>
<dbReference type="PANTHER" id="PTHR36845">
    <property type="entry name" value="HYDROLASE, PUTATIVE (AFU_ORTHOLOGUE AFUA_7G05090)-RELATED"/>
    <property type="match status" value="1"/>
</dbReference>
<dbReference type="EMBL" id="CABFNS010000893">
    <property type="protein sequence ID" value="VUC34745.1"/>
    <property type="molecule type" value="Genomic_DNA"/>
</dbReference>
<protein>
    <recommendedName>
        <fullName evidence="6">Glucuronyl hydrolase</fullName>
    </recommendedName>
</protein>
<accession>A0ABY6UXK4</accession>
<name>A0ABY6UXK4_BIOOC</name>
<feature type="region of interest" description="Disordered" evidence="3">
    <location>
        <begin position="1"/>
        <end position="26"/>
    </location>
</feature>
<sequence>MTARTDSCNGQMAPPNKRPRTSQEDTTNLPLGIACLHVRLESLYEENIVAKILKSAIDGLKNNASPSPPTAYPEYVPQSGEDAGKYMLREAEFWTCGFFPGSIYSLIERLVRFPQAVPSEQKQLLLKKLLSLGKTWSDPIHSMAYRTDTHDMSFMVQPSMRVRWELLHDRQALDSIITAANSLYSRNNNTVGAIRSWDVLDQKGVDISSATDDFLVIIDSMCNLDLLYYASACTHQDDLWKAATTHAKTLIRTHLRPESDARGSKKKMYSTFHVVNFDPKTGAVKTRRTGQGYQDSSTWARGQAWGILGYSQTYLWTKDVEFLQVAQALAEYFIMRLEDSLPAKKARLTGSEKGRYVPLWDFDAPIVDEANPLRDSSAGIIAANGMLLLSQALAGLGVADGSVRFRDWAIAIVKDTLDFSLTPHKSKIVASSTDIWAEDLDDQNRFDGILRNATANYNAKDHKRYWDHGLVYGDYYLIEFANRLLKMGLV</sequence>
<evidence type="ECO:0000313" key="4">
    <source>
        <dbReference type="EMBL" id="VUC34745.1"/>
    </source>
</evidence>
<evidence type="ECO:0000256" key="3">
    <source>
        <dbReference type="SAM" id="MobiDB-lite"/>
    </source>
</evidence>
<dbReference type="PANTHER" id="PTHR36845:SF1">
    <property type="entry name" value="HYDROLASE, PUTATIVE (AFU_ORTHOLOGUE AFUA_7G05090)-RELATED"/>
    <property type="match status" value="1"/>
</dbReference>
<proteinExistence type="inferred from homology"/>
<evidence type="ECO:0000313" key="5">
    <source>
        <dbReference type="Proteomes" id="UP000766486"/>
    </source>
</evidence>
<evidence type="ECO:0000256" key="2">
    <source>
        <dbReference type="ARBA" id="ARBA00038358"/>
    </source>
</evidence>
<keyword evidence="5" id="KW-1185">Reference proteome</keyword>
<dbReference type="Proteomes" id="UP000766486">
    <property type="component" value="Unassembled WGS sequence"/>
</dbReference>